<dbReference type="Proteomes" id="UP001054945">
    <property type="component" value="Unassembled WGS sequence"/>
</dbReference>
<protein>
    <submittedName>
        <fullName evidence="8">MFS_1_like domain-containing protein</fullName>
    </submittedName>
</protein>
<feature type="transmembrane region" description="Helical" evidence="6">
    <location>
        <begin position="341"/>
        <end position="361"/>
    </location>
</feature>
<proteinExistence type="inferred from homology"/>
<keyword evidence="3 6" id="KW-0812">Transmembrane</keyword>
<evidence type="ECO:0000256" key="4">
    <source>
        <dbReference type="ARBA" id="ARBA00022989"/>
    </source>
</evidence>
<evidence type="ECO:0000256" key="6">
    <source>
        <dbReference type="SAM" id="Phobius"/>
    </source>
</evidence>
<feature type="transmembrane region" description="Helical" evidence="6">
    <location>
        <begin position="20"/>
        <end position="39"/>
    </location>
</feature>
<reference evidence="8 9" key="1">
    <citation type="submission" date="2021-06" db="EMBL/GenBank/DDBJ databases">
        <title>Caerostris extrusa draft genome.</title>
        <authorList>
            <person name="Kono N."/>
            <person name="Arakawa K."/>
        </authorList>
    </citation>
    <scope>NUCLEOTIDE SEQUENCE [LARGE SCALE GENOMIC DNA]</scope>
</reference>
<dbReference type="InterPro" id="IPR036259">
    <property type="entry name" value="MFS_trans_sf"/>
</dbReference>
<keyword evidence="5 6" id="KW-0472">Membrane</keyword>
<feature type="domain" description="Major facilitator superfamily associated" evidence="7">
    <location>
        <begin position="3"/>
        <end position="248"/>
    </location>
</feature>
<dbReference type="InterPro" id="IPR051717">
    <property type="entry name" value="MFS_MFSD6"/>
</dbReference>
<dbReference type="Gene3D" id="1.20.1250.20">
    <property type="entry name" value="MFS general substrate transporter like domains"/>
    <property type="match status" value="2"/>
</dbReference>
<sequence length="471" mass="53509">MTFYMVYLKYSGLTIKEIFVMHTIAPVAQFLSTACLGVITDKIGREKTILVLNLILSGATMLAMVQIPCVNLPKIAVHDLSLYHYDENLTWATDETFMCETFDIEHCATKCLNWTNLTARNNDPTNISIVKVANDFKNDNEMCSFSVNDSFQLLGLHQDKWNDSCKLSCWWTVHDCSSSAIERYSLVLMYGFLVVIYMVTFSNCYRFLDVTAAYLVKKHNADYGRIRFWGITGALVGPSLAGLVVELRRRLPSRHPEIRRRHEIVQEDSHTRQIAKCLFFFFLVLFLLGTSWACHDLYKSLLLIELGTPTYLYSVINIMNSVYGLPFLYTSKWIVRKIGETNIFLLALLAHAVCYFGYSYLQVAWPAVLFELKSILTYHLLWVAVISYCTSVTPKGLLATVNTTAGSIHFVIGRITGGSLGGFLMSCFDGIVAFRVMAAVDVAIAFFYGLFLYYRRRNLLNKPRTALQVSL</sequence>
<name>A0AAV4MFT9_CAEEX</name>
<feature type="transmembrane region" description="Helical" evidence="6">
    <location>
        <begin position="432"/>
        <end position="454"/>
    </location>
</feature>
<gene>
    <name evidence="8" type="primary">AVEN_199032_1</name>
    <name evidence="8" type="ORF">CEXT_399521</name>
</gene>
<evidence type="ECO:0000256" key="5">
    <source>
        <dbReference type="ARBA" id="ARBA00023136"/>
    </source>
</evidence>
<evidence type="ECO:0000313" key="9">
    <source>
        <dbReference type="Proteomes" id="UP001054945"/>
    </source>
</evidence>
<keyword evidence="4 6" id="KW-1133">Transmembrane helix</keyword>
<keyword evidence="9" id="KW-1185">Reference proteome</keyword>
<feature type="transmembrane region" description="Helical" evidence="6">
    <location>
        <begin position="228"/>
        <end position="245"/>
    </location>
</feature>
<comment type="similarity">
    <text evidence="2">Belongs to the major facilitator superfamily. MFSD6 family.</text>
</comment>
<feature type="transmembrane region" description="Helical" evidence="6">
    <location>
        <begin position="277"/>
        <end position="298"/>
    </location>
</feature>
<organism evidence="8 9">
    <name type="scientific">Caerostris extrusa</name>
    <name type="common">Bark spider</name>
    <name type="synonym">Caerostris bankana</name>
    <dbReference type="NCBI Taxonomy" id="172846"/>
    <lineage>
        <taxon>Eukaryota</taxon>
        <taxon>Metazoa</taxon>
        <taxon>Ecdysozoa</taxon>
        <taxon>Arthropoda</taxon>
        <taxon>Chelicerata</taxon>
        <taxon>Arachnida</taxon>
        <taxon>Araneae</taxon>
        <taxon>Araneomorphae</taxon>
        <taxon>Entelegynae</taxon>
        <taxon>Araneoidea</taxon>
        <taxon>Araneidae</taxon>
        <taxon>Caerostris</taxon>
    </lineage>
</organism>
<evidence type="ECO:0000259" key="7">
    <source>
        <dbReference type="Pfam" id="PF12832"/>
    </source>
</evidence>
<accession>A0AAV4MFT9</accession>
<evidence type="ECO:0000256" key="2">
    <source>
        <dbReference type="ARBA" id="ARBA00005241"/>
    </source>
</evidence>
<evidence type="ECO:0000256" key="3">
    <source>
        <dbReference type="ARBA" id="ARBA00022692"/>
    </source>
</evidence>
<dbReference type="InterPro" id="IPR024989">
    <property type="entry name" value="MFS_assoc_dom"/>
</dbReference>
<feature type="transmembrane region" description="Helical" evidence="6">
    <location>
        <begin position="187"/>
        <end position="208"/>
    </location>
</feature>
<dbReference type="GO" id="GO:0016020">
    <property type="term" value="C:membrane"/>
    <property type="evidence" value="ECO:0007669"/>
    <property type="project" value="UniProtKB-SubCell"/>
</dbReference>
<dbReference type="PANTHER" id="PTHR16172:SF41">
    <property type="entry name" value="MAJOR FACILITATOR SUPERFAMILY DOMAIN-CONTAINING PROTEIN 6-LIKE"/>
    <property type="match status" value="1"/>
</dbReference>
<evidence type="ECO:0000313" key="8">
    <source>
        <dbReference type="EMBL" id="GIX71213.1"/>
    </source>
</evidence>
<dbReference type="SUPFAM" id="SSF103473">
    <property type="entry name" value="MFS general substrate transporter"/>
    <property type="match status" value="1"/>
</dbReference>
<comment type="subcellular location">
    <subcellularLocation>
        <location evidence="1">Membrane</location>
        <topology evidence="1">Multi-pass membrane protein</topology>
    </subcellularLocation>
</comment>
<evidence type="ECO:0000256" key="1">
    <source>
        <dbReference type="ARBA" id="ARBA00004141"/>
    </source>
</evidence>
<feature type="transmembrane region" description="Helical" evidence="6">
    <location>
        <begin position="367"/>
        <end position="389"/>
    </location>
</feature>
<dbReference type="EMBL" id="BPLR01019733">
    <property type="protein sequence ID" value="GIX71213.1"/>
    <property type="molecule type" value="Genomic_DNA"/>
</dbReference>
<feature type="transmembrane region" description="Helical" evidence="6">
    <location>
        <begin position="310"/>
        <end position="329"/>
    </location>
</feature>
<dbReference type="AlphaFoldDB" id="A0AAV4MFT9"/>
<dbReference type="Pfam" id="PF12832">
    <property type="entry name" value="MFS_1_like"/>
    <property type="match status" value="2"/>
</dbReference>
<feature type="domain" description="Major facilitator superfamily associated" evidence="7">
    <location>
        <begin position="278"/>
        <end position="436"/>
    </location>
</feature>
<dbReference type="PANTHER" id="PTHR16172">
    <property type="entry name" value="MAJOR FACILITATOR SUPERFAMILY DOMAIN-CONTAINING PROTEIN 6-LIKE"/>
    <property type="match status" value="1"/>
</dbReference>
<comment type="caution">
    <text evidence="8">The sequence shown here is derived from an EMBL/GenBank/DDBJ whole genome shotgun (WGS) entry which is preliminary data.</text>
</comment>